<dbReference type="InterPro" id="IPR001128">
    <property type="entry name" value="Cyt_P450"/>
</dbReference>
<keyword evidence="9 10" id="KW-0408">Iron</keyword>
<dbReference type="GO" id="GO:0005506">
    <property type="term" value="F:iron ion binding"/>
    <property type="evidence" value="ECO:0007669"/>
    <property type="project" value="InterPro"/>
</dbReference>
<dbReference type="AlphaFoldDB" id="A0A3P6C0X8"/>
<evidence type="ECO:0000256" key="1">
    <source>
        <dbReference type="ARBA" id="ARBA00001971"/>
    </source>
</evidence>
<feature type="region of interest" description="Disordered" evidence="11">
    <location>
        <begin position="496"/>
        <end position="577"/>
    </location>
</feature>
<dbReference type="PANTHER" id="PTHR24286">
    <property type="entry name" value="CYTOCHROME P450 26"/>
    <property type="match status" value="1"/>
</dbReference>
<dbReference type="GO" id="GO:0016020">
    <property type="term" value="C:membrane"/>
    <property type="evidence" value="ECO:0007669"/>
    <property type="project" value="UniProtKB-SubCell"/>
</dbReference>
<keyword evidence="12" id="KW-0472">Membrane</keyword>
<dbReference type="Gene3D" id="1.10.630.10">
    <property type="entry name" value="Cytochrome P450"/>
    <property type="match status" value="1"/>
</dbReference>
<evidence type="ECO:0000256" key="6">
    <source>
        <dbReference type="ARBA" id="ARBA00022723"/>
    </source>
</evidence>
<keyword evidence="8" id="KW-0560">Oxidoreductase</keyword>
<dbReference type="InterPro" id="IPR036396">
    <property type="entry name" value="Cyt_P450_sf"/>
</dbReference>
<proteinExistence type="inferred from homology"/>
<feature type="compositionally biased region" description="Basic and acidic residues" evidence="11">
    <location>
        <begin position="513"/>
        <end position="526"/>
    </location>
</feature>
<protein>
    <recommendedName>
        <fullName evidence="14">Cytochrome P450</fullName>
    </recommendedName>
</protein>
<evidence type="ECO:0000256" key="9">
    <source>
        <dbReference type="ARBA" id="ARBA00023004"/>
    </source>
</evidence>
<dbReference type="PROSITE" id="PS00086">
    <property type="entry name" value="CYTOCHROME_P450"/>
    <property type="match status" value="1"/>
</dbReference>
<feature type="compositionally biased region" description="Basic and acidic residues" evidence="11">
    <location>
        <begin position="534"/>
        <end position="546"/>
    </location>
</feature>
<dbReference type="FunFam" id="1.10.630.10:FF:000022">
    <property type="entry name" value="Taxadiene 5-alpha hydroxylase"/>
    <property type="match status" value="1"/>
</dbReference>
<dbReference type="InterPro" id="IPR002401">
    <property type="entry name" value="Cyt_P450_E_grp-I"/>
</dbReference>
<evidence type="ECO:0000256" key="12">
    <source>
        <dbReference type="SAM" id="Phobius"/>
    </source>
</evidence>
<name>A0A3P6C0X8_BRAOL</name>
<dbReference type="PANTHER" id="PTHR24286:SF221">
    <property type="entry name" value="TAXADIENE 5-ALPHA HYDROXYLASE"/>
    <property type="match status" value="1"/>
</dbReference>
<keyword evidence="7 12" id="KW-1133">Transmembrane helix</keyword>
<dbReference type="EMBL" id="LR031873">
    <property type="protein sequence ID" value="VDD04455.1"/>
    <property type="molecule type" value="Genomic_DNA"/>
</dbReference>
<evidence type="ECO:0000313" key="13">
    <source>
        <dbReference type="EMBL" id="VDD04455.1"/>
    </source>
</evidence>
<evidence type="ECO:0000256" key="4">
    <source>
        <dbReference type="ARBA" id="ARBA00022617"/>
    </source>
</evidence>
<feature type="transmembrane region" description="Helical" evidence="12">
    <location>
        <begin position="6"/>
        <end position="27"/>
    </location>
</feature>
<dbReference type="PRINTS" id="PR00385">
    <property type="entry name" value="P450"/>
</dbReference>
<reference evidence="13" key="1">
    <citation type="submission" date="2018-11" db="EMBL/GenBank/DDBJ databases">
        <authorList>
            <consortium name="Genoscope - CEA"/>
            <person name="William W."/>
        </authorList>
    </citation>
    <scope>NUCLEOTIDE SEQUENCE</scope>
</reference>
<sequence length="737" mass="83771">MALEPNFLLSWIFLCIAATISSTLFFFRKKHHKFTSKKLQQPKKKLPPGEMGLPWIGETMEFYKAQKNNRVFEDFVNPRIIKHGNLFKTKIMGSPTIVVNGAEANRLILSNEFSLVVSSWPSSSVQLMGMNCIMAKQGEKHRVLRGIVANSLSYNGLESLLPNLCDTVRSHLETQWRGKEEISLYRSTKAQTFTVVFECLYGIKVELGMLEIFERVLEGVFALPVEFPCSRFARAKKARLEIETLLVEKVREKRREMEQEEGDERPNTTLFSRLVQGLIKGEITEEEVVDNMVLLVFAAHDTTSYAMAMTFKMLAQHPTCLDTLLKEHVQIKANKGEGEYLTVEDVKKMKYSWQVVRETMRLSPPIFGSFRKAVVDINYGGFTIPKGWKVLWTTYGTHYNPEIFEDPMSFNPSRFDKAVQAYTYLPFGGGPRLCAGHQLAKVSILVFLHFVVTSYDWSLVYPDETISMDPLPFPSLGMPIKISPKVVAFFENCHDNSEPTSQNNCRELKHTRRDMEKIREDEEKTIGEASNSTEESRGTITERFDPVDYTEDGSKDPSNSQTANSEDHDVSEYEMEDEEVLELFRRSSSLRPKVAKTNNFPYPNKSEEMVLQFSEDTPAETEQTNVEFHSMTDTSAIAGPGAEDLDFSVILEGVRSSSDSKEDSVDSSSDSGLSSYYFDGSLPVSAHVEEPETHQDESHLPKDENQMPLLRLNQPVHQLTSWRNCCGLLELLRADDP</sequence>
<evidence type="ECO:0000256" key="7">
    <source>
        <dbReference type="ARBA" id="ARBA00022989"/>
    </source>
</evidence>
<evidence type="ECO:0000256" key="2">
    <source>
        <dbReference type="ARBA" id="ARBA00004167"/>
    </source>
</evidence>
<dbReference type="SUPFAM" id="SSF48264">
    <property type="entry name" value="Cytochrome P450"/>
    <property type="match status" value="1"/>
</dbReference>
<organism evidence="13">
    <name type="scientific">Brassica oleracea</name>
    <name type="common">Wild cabbage</name>
    <dbReference type="NCBI Taxonomy" id="3712"/>
    <lineage>
        <taxon>Eukaryota</taxon>
        <taxon>Viridiplantae</taxon>
        <taxon>Streptophyta</taxon>
        <taxon>Embryophyta</taxon>
        <taxon>Tracheophyta</taxon>
        <taxon>Spermatophyta</taxon>
        <taxon>Magnoliopsida</taxon>
        <taxon>eudicotyledons</taxon>
        <taxon>Gunneridae</taxon>
        <taxon>Pentapetalae</taxon>
        <taxon>rosids</taxon>
        <taxon>malvids</taxon>
        <taxon>Brassicales</taxon>
        <taxon>Brassicaceae</taxon>
        <taxon>Brassiceae</taxon>
        <taxon>Brassica</taxon>
    </lineage>
</organism>
<evidence type="ECO:0000256" key="10">
    <source>
        <dbReference type="PIRSR" id="PIRSR602401-1"/>
    </source>
</evidence>
<dbReference type="GO" id="GO:0020037">
    <property type="term" value="F:heme binding"/>
    <property type="evidence" value="ECO:0007669"/>
    <property type="project" value="InterPro"/>
</dbReference>
<comment type="similarity">
    <text evidence="3">Belongs to the cytochrome P450 family.</text>
</comment>
<evidence type="ECO:0000256" key="3">
    <source>
        <dbReference type="ARBA" id="ARBA00010617"/>
    </source>
</evidence>
<comment type="cofactor">
    <cofactor evidence="1 10">
        <name>heme</name>
        <dbReference type="ChEBI" id="CHEBI:30413"/>
    </cofactor>
</comment>
<feature type="binding site" description="axial binding residue" evidence="10">
    <location>
        <position position="434"/>
    </location>
    <ligand>
        <name>heme</name>
        <dbReference type="ChEBI" id="CHEBI:30413"/>
    </ligand>
    <ligandPart>
        <name>Fe</name>
        <dbReference type="ChEBI" id="CHEBI:18248"/>
    </ligandPart>
</feature>
<keyword evidence="6 10" id="KW-0479">Metal-binding</keyword>
<dbReference type="GO" id="GO:0004497">
    <property type="term" value="F:monooxygenase activity"/>
    <property type="evidence" value="ECO:0007669"/>
    <property type="project" value="InterPro"/>
</dbReference>
<accession>A0A3P6C0X8</accession>
<dbReference type="CDD" id="cd11043">
    <property type="entry name" value="CYP90-like"/>
    <property type="match status" value="1"/>
</dbReference>
<dbReference type="GO" id="GO:0016705">
    <property type="term" value="F:oxidoreductase activity, acting on paired donors, with incorporation or reduction of molecular oxygen"/>
    <property type="evidence" value="ECO:0007669"/>
    <property type="project" value="InterPro"/>
</dbReference>
<dbReference type="GO" id="GO:0016125">
    <property type="term" value="P:sterol metabolic process"/>
    <property type="evidence" value="ECO:0007669"/>
    <property type="project" value="TreeGrafter"/>
</dbReference>
<keyword evidence="4 10" id="KW-0349">Heme</keyword>
<gene>
    <name evidence="13" type="ORF">BOLC4T22019H</name>
</gene>
<keyword evidence="5 12" id="KW-0812">Transmembrane</keyword>
<comment type="subcellular location">
    <subcellularLocation>
        <location evidence="2">Membrane</location>
        <topology evidence="2">Single-pass membrane protein</topology>
    </subcellularLocation>
</comment>
<evidence type="ECO:0000256" key="5">
    <source>
        <dbReference type="ARBA" id="ARBA00022692"/>
    </source>
</evidence>
<evidence type="ECO:0008006" key="14">
    <source>
        <dbReference type="Google" id="ProtNLM"/>
    </source>
</evidence>
<dbReference type="InterPro" id="IPR017972">
    <property type="entry name" value="Cyt_P450_CS"/>
</dbReference>
<dbReference type="PRINTS" id="PR00463">
    <property type="entry name" value="EP450I"/>
</dbReference>
<evidence type="ECO:0000256" key="11">
    <source>
        <dbReference type="SAM" id="MobiDB-lite"/>
    </source>
</evidence>
<dbReference type="Pfam" id="PF00067">
    <property type="entry name" value="p450"/>
    <property type="match status" value="1"/>
</dbReference>
<evidence type="ECO:0000256" key="8">
    <source>
        <dbReference type="ARBA" id="ARBA00023002"/>
    </source>
</evidence>